<dbReference type="Proteomes" id="UP000827284">
    <property type="component" value="Unassembled WGS sequence"/>
</dbReference>
<protein>
    <recommendedName>
        <fullName evidence="1">F-box domain-containing protein</fullName>
    </recommendedName>
</protein>
<dbReference type="Pfam" id="PF00646">
    <property type="entry name" value="F-box"/>
    <property type="match status" value="1"/>
</dbReference>
<dbReference type="InterPro" id="IPR001810">
    <property type="entry name" value="F-box_dom"/>
</dbReference>
<dbReference type="SUPFAM" id="SSF52047">
    <property type="entry name" value="RNI-like"/>
    <property type="match status" value="1"/>
</dbReference>
<reference evidence="2" key="1">
    <citation type="submission" date="2021-11" db="EMBL/GenBank/DDBJ databases">
        <authorList>
            <person name="Herlambang A."/>
            <person name="Guo Y."/>
            <person name="Takashima Y."/>
            <person name="Nishizawa T."/>
        </authorList>
    </citation>
    <scope>NUCLEOTIDE SEQUENCE</scope>
    <source>
        <strain evidence="2">E1425</strain>
    </source>
</reference>
<organism evidence="2 3">
    <name type="scientific">Entomortierella parvispora</name>
    <dbReference type="NCBI Taxonomy" id="205924"/>
    <lineage>
        <taxon>Eukaryota</taxon>
        <taxon>Fungi</taxon>
        <taxon>Fungi incertae sedis</taxon>
        <taxon>Mucoromycota</taxon>
        <taxon>Mortierellomycotina</taxon>
        <taxon>Mortierellomycetes</taxon>
        <taxon>Mortierellales</taxon>
        <taxon>Mortierellaceae</taxon>
        <taxon>Entomortierella</taxon>
    </lineage>
</organism>
<sequence length="345" mass="39127">MDSPELLLTVAQHFDRTDLDSCSRVSRKWRECFLPELIAGRVFHLTPVAQPQPSLPFLRRYGHNVRFLDCKMIRPMIHSHGPLFPNADSLHLGSRQIEQELASMMPLIRHCPQIHRLELQRVIVGEGSTAPDWKLLSSLQNLAELKVDARLTKTLLGLLLQNCPHLMVLCLKGMRIERHMHDKLIPRLTAMTVIDLIDYNSSSGPDSGKICREILCSSPSMIKLTWPTLIVDRLSLANGQDSPPGAITTGQHLNPSVGVWACTSLQILWVKHLEWSTNSALNGRMMGQLERLRELRHMDVQTMINGGARWRTGAYPRDELATDLHLGWTITTWPLILNYSLRSVQ</sequence>
<dbReference type="OrthoDB" id="2371713at2759"/>
<evidence type="ECO:0000313" key="3">
    <source>
        <dbReference type="Proteomes" id="UP000827284"/>
    </source>
</evidence>
<feature type="domain" description="F-box" evidence="1">
    <location>
        <begin position="4"/>
        <end position="32"/>
    </location>
</feature>
<gene>
    <name evidence="2" type="ORF">EMPS_02453</name>
</gene>
<accession>A0A9P3LTN3</accession>
<evidence type="ECO:0000259" key="1">
    <source>
        <dbReference type="Pfam" id="PF00646"/>
    </source>
</evidence>
<dbReference type="InterPro" id="IPR032675">
    <property type="entry name" value="LRR_dom_sf"/>
</dbReference>
<comment type="caution">
    <text evidence="2">The sequence shown here is derived from an EMBL/GenBank/DDBJ whole genome shotgun (WGS) entry which is preliminary data.</text>
</comment>
<dbReference type="AlphaFoldDB" id="A0A9P3LTN3"/>
<dbReference type="Gene3D" id="3.80.10.10">
    <property type="entry name" value="Ribonuclease Inhibitor"/>
    <property type="match status" value="1"/>
</dbReference>
<keyword evidence="3" id="KW-1185">Reference proteome</keyword>
<dbReference type="EMBL" id="BQFW01000003">
    <property type="protein sequence ID" value="GJJ70104.1"/>
    <property type="molecule type" value="Genomic_DNA"/>
</dbReference>
<evidence type="ECO:0000313" key="2">
    <source>
        <dbReference type="EMBL" id="GJJ70104.1"/>
    </source>
</evidence>
<name>A0A9P3LTN3_9FUNG</name>
<dbReference type="SUPFAM" id="SSF81383">
    <property type="entry name" value="F-box domain"/>
    <property type="match status" value="1"/>
</dbReference>
<proteinExistence type="predicted"/>
<dbReference type="InterPro" id="IPR036047">
    <property type="entry name" value="F-box-like_dom_sf"/>
</dbReference>
<reference evidence="2" key="2">
    <citation type="journal article" date="2022" name="Microbiol. Resour. Announc.">
        <title>Whole-Genome Sequence of Entomortierella parvispora E1425, a Mucoromycotan Fungus Associated with Burkholderiaceae-Related Endosymbiotic Bacteria.</title>
        <authorList>
            <person name="Herlambang A."/>
            <person name="Guo Y."/>
            <person name="Takashima Y."/>
            <person name="Narisawa K."/>
            <person name="Ohta H."/>
            <person name="Nishizawa T."/>
        </authorList>
    </citation>
    <scope>NUCLEOTIDE SEQUENCE</scope>
    <source>
        <strain evidence="2">E1425</strain>
    </source>
</reference>